<dbReference type="PROSITE" id="PS50059">
    <property type="entry name" value="FKBP_PPIASE"/>
    <property type="match status" value="1"/>
</dbReference>
<evidence type="ECO:0000256" key="4">
    <source>
        <dbReference type="ARBA" id="ARBA00022490"/>
    </source>
</evidence>
<evidence type="ECO:0000256" key="6">
    <source>
        <dbReference type="ARBA" id="ARBA00023186"/>
    </source>
</evidence>
<feature type="domain" description="PPIase FKBP-type" evidence="11">
    <location>
        <begin position="6"/>
        <end position="93"/>
    </location>
</feature>
<sequence length="468" mass="50818">MQIAKNTIVTIHYEMFDADNNLLDKTEEPISYLHGGYDGIFPLVEEALEGKNVGESVDVKLTSDDAFGDPEEELIRVEDLEVFPADVEVGMVFEADDPETGELLLFRVTDIADGKAVVDANHPLAGQSIRFAAKVVEVRAASDDEISHGHATANTAITTDRQAAIHRPVWKSGRGPLFYLSSAPAAGKAPETRQQHDAGNRRAQPVFGEHAALSQQPGQRAASNTSKINSAVRAVSRSQPPGQAKRSASRIVPSPAARRRPNPAANARQWRFGTASPARPAAATPPPCPSCASPGEGGQRSGGHRVAGRKRTVAGQPVQQIDRTARQHQRRPGHGEPGLQQRRQRDGGRAADNQRRQTPRLAPAQGQHQRQHGRPIAEHADQAPQRRRQVLKQRVQKKKQQAIGLRPGQQGRAQCGQQHGRPESAKPGHRSNRLPPDGDAVQCRQIDNGFHFKQAGVGEQARTASPWS</sequence>
<feature type="compositionally biased region" description="Basic and acidic residues" evidence="10">
    <location>
        <begin position="190"/>
        <end position="200"/>
    </location>
</feature>
<accession>A0A3S4HL54</accession>
<evidence type="ECO:0000256" key="2">
    <source>
        <dbReference type="ARBA" id="ARBA00004496"/>
    </source>
</evidence>
<dbReference type="GO" id="GO:0005737">
    <property type="term" value="C:cytoplasm"/>
    <property type="evidence" value="ECO:0007669"/>
    <property type="project" value="UniProtKB-SubCell"/>
</dbReference>
<feature type="region of interest" description="Disordered" evidence="10">
    <location>
        <begin position="181"/>
        <end position="200"/>
    </location>
</feature>
<gene>
    <name evidence="12" type="primary">slyD_2</name>
    <name evidence="12" type="ORF">NCTC9695_05241</name>
</gene>
<keyword evidence="6" id="KW-0143">Chaperone</keyword>
<dbReference type="GO" id="GO:0042026">
    <property type="term" value="P:protein refolding"/>
    <property type="evidence" value="ECO:0007669"/>
    <property type="project" value="UniProtKB-ARBA"/>
</dbReference>
<keyword evidence="5 9" id="KW-0697">Rotamase</keyword>
<comment type="function">
    <text evidence="8">Also involved in hydrogenase metallocenter assembly, probably by participating in the nickel insertion step. This function in hydrogenase biosynthesis requires chaperone activity and the presence of the metal-binding domain, but not PPIase activity.</text>
</comment>
<feature type="compositionally biased region" description="Polar residues" evidence="10">
    <location>
        <begin position="213"/>
        <end position="229"/>
    </location>
</feature>
<dbReference type="GO" id="GO:0003755">
    <property type="term" value="F:peptidyl-prolyl cis-trans isomerase activity"/>
    <property type="evidence" value="ECO:0007669"/>
    <property type="project" value="UniProtKB-KW"/>
</dbReference>
<evidence type="ECO:0000256" key="10">
    <source>
        <dbReference type="SAM" id="MobiDB-lite"/>
    </source>
</evidence>
<dbReference type="EC" id="5.2.1.8" evidence="9"/>
<organism evidence="12 13">
    <name type="scientific">Chromobacterium violaceum</name>
    <dbReference type="NCBI Taxonomy" id="536"/>
    <lineage>
        <taxon>Bacteria</taxon>
        <taxon>Pseudomonadati</taxon>
        <taxon>Pseudomonadota</taxon>
        <taxon>Betaproteobacteria</taxon>
        <taxon>Neisseriales</taxon>
        <taxon>Chromobacteriaceae</taxon>
        <taxon>Chromobacterium</taxon>
    </lineage>
</organism>
<feature type="region of interest" description="Disordered" evidence="10">
    <location>
        <begin position="211"/>
        <end position="468"/>
    </location>
</feature>
<feature type="compositionally biased region" description="Basic residues" evidence="10">
    <location>
        <begin position="302"/>
        <end position="312"/>
    </location>
</feature>
<name>A0A3S4HL54_CHRVL</name>
<reference evidence="12 13" key="1">
    <citation type="submission" date="2018-12" db="EMBL/GenBank/DDBJ databases">
        <authorList>
            <consortium name="Pathogen Informatics"/>
        </authorList>
    </citation>
    <scope>NUCLEOTIDE SEQUENCE [LARGE SCALE GENOMIC DNA]</scope>
    <source>
        <strain evidence="12 13">NCTC9695</strain>
    </source>
</reference>
<evidence type="ECO:0000256" key="9">
    <source>
        <dbReference type="PROSITE-ProRule" id="PRU00277"/>
    </source>
</evidence>
<comment type="subcellular location">
    <subcellularLocation>
        <location evidence="2">Cytoplasm</location>
    </subcellularLocation>
</comment>
<dbReference type="SUPFAM" id="SSF54534">
    <property type="entry name" value="FKBP-like"/>
    <property type="match status" value="1"/>
</dbReference>
<dbReference type="AlphaFoldDB" id="A0A3S4HL54"/>
<evidence type="ECO:0000256" key="3">
    <source>
        <dbReference type="ARBA" id="ARBA00006577"/>
    </source>
</evidence>
<evidence type="ECO:0000259" key="11">
    <source>
        <dbReference type="PROSITE" id="PS50059"/>
    </source>
</evidence>
<dbReference type="InterPro" id="IPR046357">
    <property type="entry name" value="PPIase_dom_sf"/>
</dbReference>
<evidence type="ECO:0000256" key="7">
    <source>
        <dbReference type="ARBA" id="ARBA00023235"/>
    </source>
</evidence>
<feature type="compositionally biased region" description="Basic residues" evidence="10">
    <location>
        <begin position="385"/>
        <end position="400"/>
    </location>
</feature>
<dbReference type="EMBL" id="LR134182">
    <property type="protein sequence ID" value="VEB44737.1"/>
    <property type="molecule type" value="Genomic_DNA"/>
</dbReference>
<feature type="compositionally biased region" description="Low complexity" evidence="10">
    <location>
        <begin position="262"/>
        <end position="282"/>
    </location>
</feature>
<evidence type="ECO:0000313" key="13">
    <source>
        <dbReference type="Proteomes" id="UP000275777"/>
    </source>
</evidence>
<comment type="similarity">
    <text evidence="3">Belongs to the FKBP-type PPIase family.</text>
</comment>
<dbReference type="Gene3D" id="3.10.50.40">
    <property type="match status" value="1"/>
</dbReference>
<protein>
    <recommendedName>
        <fullName evidence="9">peptidylprolyl isomerase</fullName>
        <ecNumber evidence="9">5.2.1.8</ecNumber>
    </recommendedName>
</protein>
<keyword evidence="4" id="KW-0963">Cytoplasm</keyword>
<proteinExistence type="inferred from homology"/>
<dbReference type="PANTHER" id="PTHR47861">
    <property type="entry name" value="FKBP-TYPE PEPTIDYL-PROLYL CIS-TRANS ISOMERASE SLYD"/>
    <property type="match status" value="1"/>
</dbReference>
<dbReference type="PANTHER" id="PTHR47861:SF3">
    <property type="entry name" value="FKBP-TYPE PEPTIDYL-PROLYL CIS-TRANS ISOMERASE SLYD"/>
    <property type="match status" value="1"/>
</dbReference>
<evidence type="ECO:0000256" key="1">
    <source>
        <dbReference type="ARBA" id="ARBA00000971"/>
    </source>
</evidence>
<keyword evidence="7 9" id="KW-0413">Isomerase</keyword>
<comment type="catalytic activity">
    <reaction evidence="1 9">
        <text>[protein]-peptidylproline (omega=180) = [protein]-peptidylproline (omega=0)</text>
        <dbReference type="Rhea" id="RHEA:16237"/>
        <dbReference type="Rhea" id="RHEA-COMP:10747"/>
        <dbReference type="Rhea" id="RHEA-COMP:10748"/>
        <dbReference type="ChEBI" id="CHEBI:83833"/>
        <dbReference type="ChEBI" id="CHEBI:83834"/>
        <dbReference type="EC" id="5.2.1.8"/>
    </reaction>
</comment>
<feature type="compositionally biased region" description="Basic and acidic residues" evidence="10">
    <location>
        <begin position="343"/>
        <end position="355"/>
    </location>
</feature>
<dbReference type="InterPro" id="IPR001179">
    <property type="entry name" value="PPIase_FKBP_dom"/>
</dbReference>
<evidence type="ECO:0000256" key="8">
    <source>
        <dbReference type="ARBA" id="ARBA00037071"/>
    </source>
</evidence>
<evidence type="ECO:0000256" key="5">
    <source>
        <dbReference type="ARBA" id="ARBA00023110"/>
    </source>
</evidence>
<evidence type="ECO:0000313" key="12">
    <source>
        <dbReference type="EMBL" id="VEB44737.1"/>
    </source>
</evidence>
<dbReference type="Proteomes" id="UP000275777">
    <property type="component" value="Chromosome"/>
</dbReference>